<evidence type="ECO:0000259" key="5">
    <source>
        <dbReference type="PROSITE" id="PS50075"/>
    </source>
</evidence>
<dbReference type="GO" id="GO:0005737">
    <property type="term" value="C:cytoplasm"/>
    <property type="evidence" value="ECO:0007669"/>
    <property type="project" value="TreeGrafter"/>
</dbReference>
<dbReference type="Gene3D" id="3.30.300.30">
    <property type="match status" value="1"/>
</dbReference>
<feature type="domain" description="Carrier" evidence="5">
    <location>
        <begin position="200"/>
        <end position="274"/>
    </location>
</feature>
<evidence type="ECO:0000256" key="3">
    <source>
        <dbReference type="ARBA" id="ARBA00022450"/>
    </source>
</evidence>
<dbReference type="Pfam" id="PF00550">
    <property type="entry name" value="PP-binding"/>
    <property type="match status" value="1"/>
</dbReference>
<gene>
    <name evidence="6" type="ORF">HNR57_007941</name>
</gene>
<dbReference type="SUPFAM" id="SSF56801">
    <property type="entry name" value="Acetyl-CoA synthetase-like"/>
    <property type="match status" value="1"/>
</dbReference>
<dbReference type="GO" id="GO:0003824">
    <property type="term" value="F:catalytic activity"/>
    <property type="evidence" value="ECO:0007669"/>
    <property type="project" value="InterPro"/>
</dbReference>
<dbReference type="Gene3D" id="3.30.559.30">
    <property type="entry name" value="Nonribosomal peptide synthetase, condensation domain"/>
    <property type="match status" value="1"/>
</dbReference>
<dbReference type="Proteomes" id="UP000591537">
    <property type="component" value="Unassembled WGS sequence"/>
</dbReference>
<keyword evidence="7" id="KW-1185">Reference proteome</keyword>
<dbReference type="InterPro" id="IPR045851">
    <property type="entry name" value="AMP-bd_C_sf"/>
</dbReference>
<feature type="non-terminal residue" evidence="6">
    <location>
        <position position="775"/>
    </location>
</feature>
<keyword evidence="3" id="KW-0596">Phosphopantetheine</keyword>
<dbReference type="PROSITE" id="PS00012">
    <property type="entry name" value="PHOSPHOPANTETHEINE"/>
    <property type="match status" value="1"/>
</dbReference>
<keyword evidence="4" id="KW-0597">Phosphoprotein</keyword>
<comment type="caution">
    <text evidence="6">The sequence shown here is derived from an EMBL/GenBank/DDBJ whole genome shotgun (WGS) entry which is preliminary data.</text>
</comment>
<dbReference type="PROSITE" id="PS50075">
    <property type="entry name" value="CARRIER"/>
    <property type="match status" value="1"/>
</dbReference>
<dbReference type="GO" id="GO:0044550">
    <property type="term" value="P:secondary metabolite biosynthetic process"/>
    <property type="evidence" value="ECO:0007669"/>
    <property type="project" value="TreeGrafter"/>
</dbReference>
<dbReference type="PANTHER" id="PTHR45527:SF1">
    <property type="entry name" value="FATTY ACID SYNTHASE"/>
    <property type="match status" value="1"/>
</dbReference>
<evidence type="ECO:0000256" key="2">
    <source>
        <dbReference type="ARBA" id="ARBA00006432"/>
    </source>
</evidence>
<dbReference type="InterPro" id="IPR023213">
    <property type="entry name" value="CAT-like_dom_sf"/>
</dbReference>
<dbReference type="InterPro" id="IPR000873">
    <property type="entry name" value="AMP-dep_synth/lig_dom"/>
</dbReference>
<proteinExistence type="inferred from homology"/>
<dbReference type="InterPro" id="IPR001242">
    <property type="entry name" value="Condensation_dom"/>
</dbReference>
<dbReference type="GO" id="GO:0043041">
    <property type="term" value="P:amino acid activation for nonribosomal peptide biosynthetic process"/>
    <property type="evidence" value="ECO:0007669"/>
    <property type="project" value="TreeGrafter"/>
</dbReference>
<accession>A0A7W9WLZ5</accession>
<dbReference type="PANTHER" id="PTHR45527">
    <property type="entry name" value="NONRIBOSOMAL PEPTIDE SYNTHETASE"/>
    <property type="match status" value="1"/>
</dbReference>
<dbReference type="FunFam" id="2.30.38.10:FF:000001">
    <property type="entry name" value="Non-ribosomal peptide synthetase PvdI"/>
    <property type="match status" value="1"/>
</dbReference>
<dbReference type="EMBL" id="JACHGV010000036">
    <property type="protein sequence ID" value="MBB6081978.1"/>
    <property type="molecule type" value="Genomic_DNA"/>
</dbReference>
<sequence length="775" mass="82607">VAGEPVVPIGVPVANTRLYVLDRWLSPVPVGVGGELYIAGVQVARGYAGRAGLTAERFVADPFGGPGGRLYRTGDLARWNADGQLEYLGRADEQVKIRGFRIEPGEVQAVVAGHPQVAQAAVVAREDTPGDKRLVAYVVPVEGEGADLPESVRVLAAGQLPEYMVPSAVVVLETLPLTPNGKLDRKALPAPEYATGSGRGPSTVREEILCAAFAEVLGVDRVGVDDSFFTLGGHSLLAIRLVEILRTHGVTISTRALFEAPTVAGLAAAAGAEQVEVPPNAIPQGAQAITPEMLPLVDLTVEEIDRIVATVEGGAANVADIYPLAPLQEGLLFHHLLADGGEDAYVTPTVLEFDTRERLDAFTDALQQVVDRHDILRTGIVWEGLSEPVQVVRRNARLPVEEVELDDRGADPVQELLSTVGLSMDLGRAPLIQLHVAAAPDGRWLALMRMHHMIQDHTTLELLLQEVQTVLAGRAAELPEPLPFRTFVAEARAGRESGKHEAFFADLLGDVDEPTAPYGLIDAHGDGMESVQTRVDLMSDLEIRLREVAQRIGASPATVMHVAWARVLAAVSGRDDVVFGTVLFGRMNAGAGADRVPGPFMNTLPVRVRVGDGTGLLAAVQGMRGQLAALLEHEHAPLALAQQASAVTGDAPLFTSLFNYRHNTGFSRGVAEIFDGIEVVFFRERTNYPLVVVVDDDGDGLGLTVDAVVPIDSEAVAALVCTATESLVSELERALEGGPELPLNTVDVLGEVERRRVLVEWNGSAVEVSRGTVPE</sequence>
<dbReference type="GO" id="GO:0031177">
    <property type="term" value="F:phosphopantetheine binding"/>
    <property type="evidence" value="ECO:0007669"/>
    <property type="project" value="InterPro"/>
</dbReference>
<dbReference type="RefSeq" id="WP_184568187.1">
    <property type="nucleotide sequence ID" value="NZ_JACHGV010000036.1"/>
</dbReference>
<name>A0A7W9WLZ5_9ACTN</name>
<dbReference type="FunFam" id="1.10.1200.10:FF:000005">
    <property type="entry name" value="Nonribosomal peptide synthetase 1"/>
    <property type="match status" value="1"/>
</dbReference>
<dbReference type="Gene3D" id="1.10.1200.10">
    <property type="entry name" value="ACP-like"/>
    <property type="match status" value="1"/>
</dbReference>
<dbReference type="InterPro" id="IPR006162">
    <property type="entry name" value="Ppantetheine_attach_site"/>
</dbReference>
<dbReference type="InterPro" id="IPR020806">
    <property type="entry name" value="PKS_PP-bd"/>
</dbReference>
<evidence type="ECO:0000313" key="6">
    <source>
        <dbReference type="EMBL" id="MBB6081978.1"/>
    </source>
</evidence>
<dbReference type="SMART" id="SM00823">
    <property type="entry name" value="PKS_PP"/>
    <property type="match status" value="1"/>
</dbReference>
<evidence type="ECO:0000313" key="7">
    <source>
        <dbReference type="Proteomes" id="UP000591537"/>
    </source>
</evidence>
<dbReference type="Gene3D" id="3.40.50.12780">
    <property type="entry name" value="N-terminal domain of ligase-like"/>
    <property type="match status" value="1"/>
</dbReference>
<comment type="cofactor">
    <cofactor evidence="1">
        <name>pantetheine 4'-phosphate</name>
        <dbReference type="ChEBI" id="CHEBI:47942"/>
    </cofactor>
</comment>
<evidence type="ECO:0000256" key="4">
    <source>
        <dbReference type="ARBA" id="ARBA00022553"/>
    </source>
</evidence>
<dbReference type="InterPro" id="IPR036736">
    <property type="entry name" value="ACP-like_sf"/>
</dbReference>
<protein>
    <submittedName>
        <fullName evidence="6">Aryl carrier-like protein</fullName>
    </submittedName>
</protein>
<dbReference type="Pfam" id="PF13193">
    <property type="entry name" value="AMP-binding_C"/>
    <property type="match status" value="1"/>
</dbReference>
<dbReference type="InterPro" id="IPR042099">
    <property type="entry name" value="ANL_N_sf"/>
</dbReference>
<dbReference type="FunFam" id="3.30.300.30:FF:000010">
    <property type="entry name" value="Enterobactin synthetase component F"/>
    <property type="match status" value="1"/>
</dbReference>
<organism evidence="6 7">
    <name type="scientific">Streptomyces paradoxus</name>
    <dbReference type="NCBI Taxonomy" id="66375"/>
    <lineage>
        <taxon>Bacteria</taxon>
        <taxon>Bacillati</taxon>
        <taxon>Actinomycetota</taxon>
        <taxon>Actinomycetes</taxon>
        <taxon>Kitasatosporales</taxon>
        <taxon>Streptomycetaceae</taxon>
        <taxon>Streptomyces</taxon>
    </lineage>
</organism>
<reference evidence="6 7" key="1">
    <citation type="submission" date="2020-08" db="EMBL/GenBank/DDBJ databases">
        <title>Genomic Encyclopedia of Type Strains, Phase IV (KMG-IV): sequencing the most valuable type-strain genomes for metagenomic binning, comparative biology and taxonomic classification.</title>
        <authorList>
            <person name="Goeker M."/>
        </authorList>
    </citation>
    <scope>NUCLEOTIDE SEQUENCE [LARGE SCALE GENOMIC DNA]</scope>
    <source>
        <strain evidence="6 7">DSM 43350</strain>
    </source>
</reference>
<dbReference type="SUPFAM" id="SSF52777">
    <property type="entry name" value="CoA-dependent acyltransferases"/>
    <property type="match status" value="2"/>
</dbReference>
<dbReference type="GO" id="GO:0017000">
    <property type="term" value="P:antibiotic biosynthetic process"/>
    <property type="evidence" value="ECO:0007669"/>
    <property type="project" value="UniProtKB-ARBA"/>
</dbReference>
<dbReference type="AlphaFoldDB" id="A0A7W9WLZ5"/>
<dbReference type="InterPro" id="IPR009081">
    <property type="entry name" value="PP-bd_ACP"/>
</dbReference>
<dbReference type="GO" id="GO:0008610">
    <property type="term" value="P:lipid biosynthetic process"/>
    <property type="evidence" value="ECO:0007669"/>
    <property type="project" value="UniProtKB-ARBA"/>
</dbReference>
<comment type="similarity">
    <text evidence="2">Belongs to the ATP-dependent AMP-binding enzyme family.</text>
</comment>
<feature type="non-terminal residue" evidence="6">
    <location>
        <position position="1"/>
    </location>
</feature>
<dbReference type="Pfam" id="PF00668">
    <property type="entry name" value="Condensation"/>
    <property type="match status" value="1"/>
</dbReference>
<dbReference type="Pfam" id="PF00501">
    <property type="entry name" value="AMP-binding"/>
    <property type="match status" value="1"/>
</dbReference>
<dbReference type="SUPFAM" id="SSF47336">
    <property type="entry name" value="ACP-like"/>
    <property type="match status" value="1"/>
</dbReference>
<dbReference type="InterPro" id="IPR025110">
    <property type="entry name" value="AMP-bd_C"/>
</dbReference>
<dbReference type="CDD" id="cd19544">
    <property type="entry name" value="E-C_NRPS"/>
    <property type="match status" value="1"/>
</dbReference>
<dbReference type="Gene3D" id="3.30.559.10">
    <property type="entry name" value="Chloramphenicol acetyltransferase-like domain"/>
    <property type="match status" value="1"/>
</dbReference>
<evidence type="ECO:0000256" key="1">
    <source>
        <dbReference type="ARBA" id="ARBA00001957"/>
    </source>
</evidence>